<accession>X1UQN1</accession>
<dbReference type="InterPro" id="IPR013149">
    <property type="entry name" value="ADH-like_C"/>
</dbReference>
<organism evidence="3">
    <name type="scientific">marine sediment metagenome</name>
    <dbReference type="NCBI Taxonomy" id="412755"/>
    <lineage>
        <taxon>unclassified sequences</taxon>
        <taxon>metagenomes</taxon>
        <taxon>ecological metagenomes</taxon>
    </lineage>
</organism>
<comment type="caution">
    <text evidence="3">The sequence shown here is derived from an EMBL/GenBank/DDBJ whole genome shotgun (WGS) entry which is preliminary data.</text>
</comment>
<dbReference type="GO" id="GO:0016491">
    <property type="term" value="F:oxidoreductase activity"/>
    <property type="evidence" value="ECO:0007669"/>
    <property type="project" value="UniProtKB-KW"/>
</dbReference>
<dbReference type="InterPro" id="IPR050129">
    <property type="entry name" value="Zn_alcohol_dh"/>
</dbReference>
<protein>
    <recommendedName>
        <fullName evidence="2">Alcohol dehydrogenase-like C-terminal domain-containing protein</fullName>
    </recommendedName>
</protein>
<dbReference type="AlphaFoldDB" id="X1UQN1"/>
<evidence type="ECO:0000256" key="1">
    <source>
        <dbReference type="ARBA" id="ARBA00023002"/>
    </source>
</evidence>
<evidence type="ECO:0000313" key="3">
    <source>
        <dbReference type="EMBL" id="GAJ19799.1"/>
    </source>
</evidence>
<dbReference type="Gene3D" id="3.40.50.720">
    <property type="entry name" value="NAD(P)-binding Rossmann-like Domain"/>
    <property type="match status" value="1"/>
</dbReference>
<feature type="domain" description="Alcohol dehydrogenase-like C-terminal" evidence="2">
    <location>
        <begin position="80"/>
        <end position="186"/>
    </location>
</feature>
<dbReference type="InterPro" id="IPR036291">
    <property type="entry name" value="NAD(P)-bd_dom_sf"/>
</dbReference>
<dbReference type="SUPFAM" id="SSF51735">
    <property type="entry name" value="NAD(P)-binding Rossmann-fold domains"/>
    <property type="match status" value="1"/>
</dbReference>
<feature type="non-terminal residue" evidence="3">
    <location>
        <position position="200"/>
    </location>
</feature>
<gene>
    <name evidence="3" type="ORF">S12H4_55172</name>
</gene>
<dbReference type="SUPFAM" id="SSF50129">
    <property type="entry name" value="GroES-like"/>
    <property type="match status" value="1"/>
</dbReference>
<sequence>MGSLHLCPEYVALGISVDGGFAEYFKLPVKALLQGNMMELTDDTSFEEAALAEPLSCCYNAFKSVGTGPGDNVLIVGAGPMGALHLQINRLAGASRIMIADISEQRLRLFEKFKPDVIINTKKEDLKEAVMKNTGGKGADVVITACPAPDIQQISVELTAKLGRINLFGGLPKGKEYVQLNTNLIHSKRNDCLKPFPAYR</sequence>
<keyword evidence="1" id="KW-0560">Oxidoreductase</keyword>
<dbReference type="PANTHER" id="PTHR43401:SF2">
    <property type="entry name" value="L-THREONINE 3-DEHYDROGENASE"/>
    <property type="match status" value="1"/>
</dbReference>
<dbReference type="Pfam" id="PF00107">
    <property type="entry name" value="ADH_zinc_N"/>
    <property type="match status" value="1"/>
</dbReference>
<evidence type="ECO:0000259" key="2">
    <source>
        <dbReference type="Pfam" id="PF00107"/>
    </source>
</evidence>
<dbReference type="EMBL" id="BARW01035364">
    <property type="protein sequence ID" value="GAJ19799.1"/>
    <property type="molecule type" value="Genomic_DNA"/>
</dbReference>
<name>X1UQN1_9ZZZZ</name>
<dbReference type="InterPro" id="IPR011032">
    <property type="entry name" value="GroES-like_sf"/>
</dbReference>
<proteinExistence type="predicted"/>
<dbReference type="Gene3D" id="3.90.180.10">
    <property type="entry name" value="Medium-chain alcohol dehydrogenases, catalytic domain"/>
    <property type="match status" value="1"/>
</dbReference>
<reference evidence="3" key="1">
    <citation type="journal article" date="2014" name="Front. Microbiol.">
        <title>High frequency of phylogenetically diverse reductive dehalogenase-homologous genes in deep subseafloor sedimentary metagenomes.</title>
        <authorList>
            <person name="Kawai M."/>
            <person name="Futagami T."/>
            <person name="Toyoda A."/>
            <person name="Takaki Y."/>
            <person name="Nishi S."/>
            <person name="Hori S."/>
            <person name="Arai W."/>
            <person name="Tsubouchi T."/>
            <person name="Morono Y."/>
            <person name="Uchiyama I."/>
            <person name="Ito T."/>
            <person name="Fujiyama A."/>
            <person name="Inagaki F."/>
            <person name="Takami H."/>
        </authorList>
    </citation>
    <scope>NUCLEOTIDE SEQUENCE</scope>
    <source>
        <strain evidence="3">Expedition CK06-06</strain>
    </source>
</reference>
<dbReference type="PANTHER" id="PTHR43401">
    <property type="entry name" value="L-THREONINE 3-DEHYDROGENASE"/>
    <property type="match status" value="1"/>
</dbReference>